<evidence type="ECO:0000259" key="5">
    <source>
        <dbReference type="Pfam" id="PF21366"/>
    </source>
</evidence>
<keyword evidence="3" id="KW-0862">Zinc</keyword>
<proteinExistence type="predicted"/>
<keyword evidence="2" id="KW-0863">Zinc-finger</keyword>
<evidence type="ECO:0000256" key="1">
    <source>
        <dbReference type="ARBA" id="ARBA00022723"/>
    </source>
</evidence>
<feature type="compositionally biased region" description="Polar residues" evidence="4">
    <location>
        <begin position="540"/>
        <end position="553"/>
    </location>
</feature>
<evidence type="ECO:0000313" key="7">
    <source>
        <dbReference type="Proteomes" id="UP001347796"/>
    </source>
</evidence>
<feature type="region of interest" description="Disordered" evidence="4">
    <location>
        <begin position="182"/>
        <end position="232"/>
    </location>
</feature>
<evidence type="ECO:0000313" key="6">
    <source>
        <dbReference type="EMBL" id="KAK6191625.1"/>
    </source>
</evidence>
<feature type="compositionally biased region" description="Basic residues" evidence="4">
    <location>
        <begin position="639"/>
        <end position="649"/>
    </location>
</feature>
<dbReference type="InterPro" id="IPR051986">
    <property type="entry name" value="Innate_Immune_Apopt_Reg"/>
</dbReference>
<feature type="region of interest" description="Disordered" evidence="4">
    <location>
        <begin position="482"/>
        <end position="649"/>
    </location>
</feature>
<keyword evidence="1" id="KW-0479">Metal-binding</keyword>
<feature type="compositionally biased region" description="Polar residues" evidence="4">
    <location>
        <begin position="434"/>
        <end position="446"/>
    </location>
</feature>
<name>A0AAN8KDI5_PATCE</name>
<dbReference type="Gene3D" id="3.30.40.10">
    <property type="entry name" value="Zinc/RING finger domain, C3HC4 (zinc finger)"/>
    <property type="match status" value="1"/>
</dbReference>
<feature type="compositionally biased region" description="Basic and acidic residues" evidence="4">
    <location>
        <begin position="576"/>
        <end position="589"/>
    </location>
</feature>
<feature type="compositionally biased region" description="Polar residues" evidence="4">
    <location>
        <begin position="610"/>
        <end position="623"/>
    </location>
</feature>
<dbReference type="PANTHER" id="PTHR16295">
    <property type="entry name" value="TRAF-TYPE ZINC FINGER PROTEIN-RELATED"/>
    <property type="match status" value="1"/>
</dbReference>
<protein>
    <recommendedName>
        <fullName evidence="5">TRAFD1/XAF1 zinc finger domain-containing protein</fullName>
    </recommendedName>
</protein>
<keyword evidence="7" id="KW-1185">Reference proteome</keyword>
<gene>
    <name evidence="6" type="ORF">SNE40_003268</name>
</gene>
<dbReference type="AlphaFoldDB" id="A0AAN8KDI5"/>
<feature type="compositionally biased region" description="Basic and acidic residues" evidence="4">
    <location>
        <begin position="191"/>
        <end position="217"/>
    </location>
</feature>
<dbReference type="PANTHER" id="PTHR16295:SF10">
    <property type="entry name" value="EXPRESSED PROTEIN"/>
    <property type="match status" value="1"/>
</dbReference>
<organism evidence="6 7">
    <name type="scientific">Patella caerulea</name>
    <name type="common">Rayed Mediterranean limpet</name>
    <dbReference type="NCBI Taxonomy" id="87958"/>
    <lineage>
        <taxon>Eukaryota</taxon>
        <taxon>Metazoa</taxon>
        <taxon>Spiralia</taxon>
        <taxon>Lophotrochozoa</taxon>
        <taxon>Mollusca</taxon>
        <taxon>Gastropoda</taxon>
        <taxon>Patellogastropoda</taxon>
        <taxon>Patelloidea</taxon>
        <taxon>Patellidae</taxon>
        <taxon>Patella</taxon>
    </lineage>
</organism>
<dbReference type="Pfam" id="PF21366">
    <property type="entry name" value="TRAFD1-XIAF1_ZnF"/>
    <property type="match status" value="1"/>
</dbReference>
<accession>A0AAN8KDI5</accession>
<dbReference type="InterPro" id="IPR013083">
    <property type="entry name" value="Znf_RING/FYVE/PHD"/>
</dbReference>
<feature type="domain" description="TRAFD1/XAF1 zinc finger" evidence="5">
    <location>
        <begin position="91"/>
        <end position="127"/>
    </location>
</feature>
<dbReference type="GO" id="GO:0005739">
    <property type="term" value="C:mitochondrion"/>
    <property type="evidence" value="ECO:0007669"/>
    <property type="project" value="TreeGrafter"/>
</dbReference>
<comment type="caution">
    <text evidence="6">The sequence shown here is derived from an EMBL/GenBank/DDBJ whole genome shotgun (WGS) entry which is preliminary data.</text>
</comment>
<dbReference type="Proteomes" id="UP001347796">
    <property type="component" value="Unassembled WGS sequence"/>
</dbReference>
<feature type="compositionally biased region" description="Polar residues" evidence="4">
    <location>
        <begin position="490"/>
        <end position="508"/>
    </location>
</feature>
<feature type="compositionally biased region" description="Polar residues" evidence="4">
    <location>
        <begin position="218"/>
        <end position="232"/>
    </location>
</feature>
<feature type="region of interest" description="Disordered" evidence="4">
    <location>
        <begin position="419"/>
        <end position="465"/>
    </location>
</feature>
<sequence>MSEDEQYCNNCKKNIASTNFVMHEMHCKRHIILCKKCNEPVPRSEEEEHFESYHAEIGCDLCKMKVEKSKLEHHMEAECLSKPKNCAFCELQMPQCDLPDHESYCGTRTEPCASCDQYIMIKDFTLHLESGCQYPTPKPPPAAPSYRSRRTDFNDPFSFDEIHRFLDDADVPSFVQIGSDNQFMGASSFGRRGDRLRNNTSDRTRKNTTNRKSEVNRQNELSNSPPDTSYDSMLSQLLSASQNPADDLTQYVETIQKQSNPPVLSGTEEPGSNSNINRYYAEDQLPCEFCGDLFPPTDIIQHQSGCEMMISGEWSSINPAITTNSSESRNNEVPTEVHRSTAFIPVINNLHDTEQWQSPVIHEAEVERVENNDNVYDDDVYGDDVMLPCEFCTDLFPSQMLVIHQSICDANTTVTPRVQTPVSTYKPKLRKNTSHTASYLANDNFNSSRSSRRQGPPSDLGDYETLQNNNELSEQYFPLNYDVNKRSNGHSHQSYLTSSGNKRMNSTSEVRRTSVSKHKTSESQKTLENLLNDDPDQPFGLSSRNVGTRNLESGASGGAVAQGERRNKTSVSAKKVYQEIEKKDKEASRKTNKRLPSTRNFVDDNRESNGESSVPTRQRSTHLLNADHRTGAAQPKPKTTTKSKNQNRR</sequence>
<reference evidence="6 7" key="1">
    <citation type="submission" date="2024-01" db="EMBL/GenBank/DDBJ databases">
        <title>The genome of the rayed Mediterranean limpet Patella caerulea (Linnaeus, 1758).</title>
        <authorList>
            <person name="Anh-Thu Weber A."/>
            <person name="Halstead-Nussloch G."/>
        </authorList>
    </citation>
    <scope>NUCLEOTIDE SEQUENCE [LARGE SCALE GENOMIC DNA]</scope>
    <source>
        <strain evidence="6">AATW-2023a</strain>
        <tissue evidence="6">Whole specimen</tissue>
    </source>
</reference>
<evidence type="ECO:0000256" key="2">
    <source>
        <dbReference type="ARBA" id="ARBA00022771"/>
    </source>
</evidence>
<dbReference type="EMBL" id="JAZGQO010000002">
    <property type="protein sequence ID" value="KAK6191625.1"/>
    <property type="molecule type" value="Genomic_DNA"/>
</dbReference>
<dbReference type="GO" id="GO:0008270">
    <property type="term" value="F:zinc ion binding"/>
    <property type="evidence" value="ECO:0007669"/>
    <property type="project" value="UniProtKB-KW"/>
</dbReference>
<dbReference type="InterPro" id="IPR049439">
    <property type="entry name" value="TRAFD1-XIAF1_Znf"/>
</dbReference>
<evidence type="ECO:0000256" key="3">
    <source>
        <dbReference type="ARBA" id="ARBA00022833"/>
    </source>
</evidence>
<evidence type="ECO:0000256" key="4">
    <source>
        <dbReference type="SAM" id="MobiDB-lite"/>
    </source>
</evidence>